<dbReference type="Proteomes" id="UP000285060">
    <property type="component" value="Unassembled WGS sequence"/>
</dbReference>
<reference evidence="1 2" key="1">
    <citation type="submission" date="2018-08" db="EMBL/GenBank/DDBJ databases">
        <title>Aphanomyces genome sequencing and annotation.</title>
        <authorList>
            <person name="Minardi D."/>
            <person name="Oidtmann B."/>
            <person name="Van Der Giezen M."/>
            <person name="Studholme D.J."/>
        </authorList>
    </citation>
    <scope>NUCLEOTIDE SEQUENCE [LARGE SCALE GENOMIC DNA]</scope>
    <source>
        <strain evidence="1 2">NJM0002</strain>
    </source>
</reference>
<comment type="caution">
    <text evidence="1">The sequence shown here is derived from an EMBL/GenBank/DDBJ whole genome shotgun (WGS) entry which is preliminary data.</text>
</comment>
<evidence type="ECO:0000313" key="2">
    <source>
        <dbReference type="Proteomes" id="UP000285060"/>
    </source>
</evidence>
<gene>
    <name evidence="1" type="ORF">DYB32_001345</name>
</gene>
<accession>A0A3R7AF88</accession>
<proteinExistence type="predicted"/>
<organism evidence="1 2">
    <name type="scientific">Aphanomyces invadans</name>
    <dbReference type="NCBI Taxonomy" id="157072"/>
    <lineage>
        <taxon>Eukaryota</taxon>
        <taxon>Sar</taxon>
        <taxon>Stramenopiles</taxon>
        <taxon>Oomycota</taxon>
        <taxon>Saprolegniomycetes</taxon>
        <taxon>Saprolegniales</taxon>
        <taxon>Verrucalvaceae</taxon>
        <taxon>Aphanomyces</taxon>
    </lineage>
</organism>
<dbReference type="AlphaFoldDB" id="A0A3R7AF88"/>
<dbReference type="EMBL" id="QUSY01000030">
    <property type="protein sequence ID" value="RHY34436.1"/>
    <property type="molecule type" value="Genomic_DNA"/>
</dbReference>
<protein>
    <recommendedName>
        <fullName evidence="3">PH domain-containing protein</fullName>
    </recommendedName>
</protein>
<keyword evidence="2" id="KW-1185">Reference proteome</keyword>
<sequence length="107" mass="12048">MSGRTAGFLSSMGDSTRHGGDAFFMGVFDDNHLVVYLDANRSKPVLRLDLKCVHSFVMDNTDDSPCVRMQFVDSRNHMHLFVFECRGNDGLQEARKWAAVFTNATAR</sequence>
<evidence type="ECO:0000313" key="1">
    <source>
        <dbReference type="EMBL" id="RHY34436.1"/>
    </source>
</evidence>
<evidence type="ECO:0008006" key="3">
    <source>
        <dbReference type="Google" id="ProtNLM"/>
    </source>
</evidence>
<name>A0A3R7AF88_9STRA</name>